<proteinExistence type="predicted"/>
<keyword evidence="3" id="KW-0808">Transferase</keyword>
<accession>A0A0S7BEV9</accession>
<reference evidence="3" key="1">
    <citation type="submission" date="2015-07" db="EMBL/GenBank/DDBJ databases">
        <title>Draft Genome Sequences of Anaerolinea thermolimosa IMO-1, Bellilinea caldifistulae GOMI-1, Leptolinea tardivitalis YMTK-2, Levilinea saccharolytica KIBI-1,Longilinea arvoryzae KOME-1, Previously Described as Members of the Anaerolineaceae (Chloroflexi).</title>
        <authorList>
            <person name="Sekiguchi Y."/>
            <person name="Ohashi A."/>
            <person name="Matsuura N."/>
            <person name="Tourlousse M.D."/>
        </authorList>
    </citation>
    <scope>NUCLEOTIDE SEQUENCE [LARGE SCALE GENOMIC DNA]</scope>
    <source>
        <strain evidence="3">KOME-1</strain>
    </source>
</reference>
<dbReference type="Gene3D" id="3.40.630.30">
    <property type="match status" value="1"/>
</dbReference>
<name>A0A0S7BEV9_9CHLR</name>
<dbReference type="EMBL" id="DF967972">
    <property type="protein sequence ID" value="GAP12546.1"/>
    <property type="molecule type" value="Genomic_DNA"/>
</dbReference>
<dbReference type="PANTHER" id="PTHR43792">
    <property type="entry name" value="GNAT FAMILY, PUTATIVE (AFU_ORTHOLOGUE AFUA_3G00765)-RELATED-RELATED"/>
    <property type="match status" value="1"/>
</dbReference>
<feature type="compositionally biased region" description="Acidic residues" evidence="1">
    <location>
        <begin position="199"/>
        <end position="208"/>
    </location>
</feature>
<feature type="domain" description="N-acetyltransferase" evidence="2">
    <location>
        <begin position="9"/>
        <end position="176"/>
    </location>
</feature>
<dbReference type="InterPro" id="IPR000182">
    <property type="entry name" value="GNAT_dom"/>
</dbReference>
<dbReference type="STRING" id="360412.LARV_00282"/>
<evidence type="ECO:0000313" key="4">
    <source>
        <dbReference type="Proteomes" id="UP000055060"/>
    </source>
</evidence>
<dbReference type="InterPro" id="IPR016181">
    <property type="entry name" value="Acyl_CoA_acyltransferase"/>
</dbReference>
<dbReference type="Pfam" id="PF13302">
    <property type="entry name" value="Acetyltransf_3"/>
    <property type="match status" value="1"/>
</dbReference>
<dbReference type="GO" id="GO:0016747">
    <property type="term" value="F:acyltransferase activity, transferring groups other than amino-acyl groups"/>
    <property type="evidence" value="ECO:0007669"/>
    <property type="project" value="InterPro"/>
</dbReference>
<organism evidence="3">
    <name type="scientific">Longilinea arvoryzae</name>
    <dbReference type="NCBI Taxonomy" id="360412"/>
    <lineage>
        <taxon>Bacteria</taxon>
        <taxon>Bacillati</taxon>
        <taxon>Chloroflexota</taxon>
        <taxon>Anaerolineae</taxon>
        <taxon>Anaerolineales</taxon>
        <taxon>Anaerolineaceae</taxon>
        <taxon>Longilinea</taxon>
    </lineage>
</organism>
<dbReference type="AlphaFoldDB" id="A0A0S7BEV9"/>
<feature type="region of interest" description="Disordered" evidence="1">
    <location>
        <begin position="191"/>
        <end position="221"/>
    </location>
</feature>
<dbReference type="Proteomes" id="UP000055060">
    <property type="component" value="Unassembled WGS sequence"/>
</dbReference>
<gene>
    <name evidence="3" type="ORF">LARV_00282</name>
</gene>
<dbReference type="InterPro" id="IPR051531">
    <property type="entry name" value="N-acetyltransferase"/>
</dbReference>
<evidence type="ECO:0000259" key="2">
    <source>
        <dbReference type="PROSITE" id="PS51186"/>
    </source>
</evidence>
<dbReference type="PANTHER" id="PTHR43792:SF1">
    <property type="entry name" value="N-ACETYLTRANSFERASE DOMAIN-CONTAINING PROTEIN"/>
    <property type="match status" value="1"/>
</dbReference>
<sequence length="221" mass="25350">MLTLETDRLILRAFEVRDVEGFAAYRSDPDVARYQGWDIPFTELQAVEFIRAMRRVQAGAPGKWLQLAIQVKSSGELAGDCAFKVEAEDPHQAEMGLTIARKFQRQGYGFEATVRLLDYLFFELKMHRVRAGCDELNLVSCHLLEKIGLRREAHLIENLWFKGRWSSEYWFGILDREWAARRGVSLARGEDVTASAEDPQSDPGDDPDSLLIARSRWQNRS</sequence>
<dbReference type="OrthoDB" id="9785602at2"/>
<protein>
    <submittedName>
        <fullName evidence="3">Acetyltransferase</fullName>
    </submittedName>
</protein>
<dbReference type="RefSeq" id="WP_075071960.1">
    <property type="nucleotide sequence ID" value="NZ_DF967972.1"/>
</dbReference>
<dbReference type="SUPFAM" id="SSF55729">
    <property type="entry name" value="Acyl-CoA N-acyltransferases (Nat)"/>
    <property type="match status" value="1"/>
</dbReference>
<keyword evidence="4" id="KW-1185">Reference proteome</keyword>
<dbReference type="PROSITE" id="PS51186">
    <property type="entry name" value="GNAT"/>
    <property type="match status" value="1"/>
</dbReference>
<evidence type="ECO:0000256" key="1">
    <source>
        <dbReference type="SAM" id="MobiDB-lite"/>
    </source>
</evidence>
<evidence type="ECO:0000313" key="3">
    <source>
        <dbReference type="EMBL" id="GAP12546.1"/>
    </source>
</evidence>